<dbReference type="Proteomes" id="UP001317963">
    <property type="component" value="Chromosome"/>
</dbReference>
<dbReference type="NCBIfam" id="TIGR00611">
    <property type="entry name" value="recf"/>
    <property type="match status" value="1"/>
</dbReference>
<gene>
    <name evidence="6 8" type="primary">recF</name>
    <name evidence="8" type="ORF">E0F26_02750</name>
</gene>
<proteinExistence type="inferred from homology"/>
<reference evidence="8 9" key="1">
    <citation type="submission" date="2019-02" db="EMBL/GenBank/DDBJ databases">
        <title>Halieaceae_genomes.</title>
        <authorList>
            <person name="Li S.-H."/>
        </authorList>
    </citation>
    <scope>NUCLEOTIDE SEQUENCE [LARGE SCALE GENOMIC DNA]</scope>
    <source>
        <strain evidence="8 9">JH123</strain>
    </source>
</reference>
<feature type="binding site" evidence="6">
    <location>
        <begin position="29"/>
        <end position="36"/>
    </location>
    <ligand>
        <name>ATP</name>
        <dbReference type="ChEBI" id="CHEBI:30616"/>
    </ligand>
</feature>
<evidence type="ECO:0000256" key="3">
    <source>
        <dbReference type="ARBA" id="ARBA00022741"/>
    </source>
</evidence>
<keyword evidence="6" id="KW-0234">DNA repair</keyword>
<sequence>MLNQLSIENFRNITAMSLSLDEGLTAFTGDNGAGKTSVLDAVHLLGTGKPFSTHRINHVIQRESSFVQVVGRLSAPAKAILGVRRDRGGGGEARISGTPVKTLSELAKAMPLVVMNAETLNVIRDGPEGRRKFIDSFVFHVEQDFAQMSRRYQNALKQRNALLRDRCSSDDAVWVRDLAVTGELLSAARSRAVVSLAKALEGVLSDVDISLPSWKLLQRPGWGGGLSLYDALSASSDSDKQRGFTQVGPHRGDVVFMVEGSPAHEVLSRGQMRVLMAATKLAQARVMRRDTGVSPLLLVDDVAAELDANNAAGLFRNMVSDGFQVLATMVDATGASAWTENRLSNVFHVEHGTIIDGN</sequence>
<dbReference type="PANTHER" id="PTHR32182">
    <property type="entry name" value="DNA REPLICATION AND REPAIR PROTEIN RECF"/>
    <property type="match status" value="1"/>
</dbReference>
<evidence type="ECO:0000313" key="9">
    <source>
        <dbReference type="Proteomes" id="UP001317963"/>
    </source>
</evidence>
<keyword evidence="6" id="KW-0742">SOS response</keyword>
<name>A0ABY6Q3B5_9GAMM</name>
<keyword evidence="6" id="KW-0227">DNA damage</keyword>
<evidence type="ECO:0000256" key="5">
    <source>
        <dbReference type="ARBA" id="ARBA00023125"/>
    </source>
</evidence>
<keyword evidence="1 6" id="KW-0963">Cytoplasm</keyword>
<evidence type="ECO:0000313" key="8">
    <source>
        <dbReference type="EMBL" id="UZP73722.1"/>
    </source>
</evidence>
<dbReference type="Gene3D" id="1.20.1050.90">
    <property type="entry name" value="RecF/RecN/SMC, N-terminal domain"/>
    <property type="match status" value="1"/>
</dbReference>
<dbReference type="RefSeq" id="WP_279242517.1">
    <property type="nucleotide sequence ID" value="NZ_CP036501.1"/>
</dbReference>
<dbReference type="SUPFAM" id="SSF52540">
    <property type="entry name" value="P-loop containing nucleoside triphosphate hydrolases"/>
    <property type="match status" value="1"/>
</dbReference>
<dbReference type="InterPro" id="IPR001238">
    <property type="entry name" value="DNA-binding_RecF"/>
</dbReference>
<evidence type="ECO:0000256" key="4">
    <source>
        <dbReference type="ARBA" id="ARBA00022840"/>
    </source>
</evidence>
<dbReference type="InterPro" id="IPR003395">
    <property type="entry name" value="RecF/RecN/SMC_N"/>
</dbReference>
<protein>
    <recommendedName>
        <fullName evidence="6">DNA replication and repair protein RecF</fullName>
    </recommendedName>
</protein>
<evidence type="ECO:0000256" key="1">
    <source>
        <dbReference type="ARBA" id="ARBA00022490"/>
    </source>
</evidence>
<evidence type="ECO:0000256" key="2">
    <source>
        <dbReference type="ARBA" id="ARBA00022705"/>
    </source>
</evidence>
<organism evidence="8 9">
    <name type="scientific">Candidatus Paraluminiphilus aquimaris</name>
    <dbReference type="NCBI Taxonomy" id="2518994"/>
    <lineage>
        <taxon>Bacteria</taxon>
        <taxon>Pseudomonadati</taxon>
        <taxon>Pseudomonadota</taxon>
        <taxon>Gammaproteobacteria</taxon>
        <taxon>Cellvibrionales</taxon>
        <taxon>Halieaceae</taxon>
        <taxon>Candidatus Paraluminiphilus</taxon>
    </lineage>
</organism>
<dbReference type="InterPro" id="IPR027417">
    <property type="entry name" value="P-loop_NTPase"/>
</dbReference>
<feature type="domain" description="RecF/RecN/SMC N-terminal" evidence="7">
    <location>
        <begin position="1"/>
        <end position="353"/>
    </location>
</feature>
<evidence type="ECO:0000256" key="6">
    <source>
        <dbReference type="HAMAP-Rule" id="MF_00365"/>
    </source>
</evidence>
<dbReference type="Gene3D" id="3.40.50.300">
    <property type="entry name" value="P-loop containing nucleotide triphosphate hydrolases"/>
    <property type="match status" value="1"/>
</dbReference>
<comment type="subcellular location">
    <subcellularLocation>
        <location evidence="6">Cytoplasm</location>
    </subcellularLocation>
</comment>
<comment type="similarity">
    <text evidence="6">Belongs to the RecF family.</text>
</comment>
<dbReference type="PANTHER" id="PTHR32182:SF0">
    <property type="entry name" value="DNA REPLICATION AND REPAIR PROTEIN RECF"/>
    <property type="match status" value="1"/>
</dbReference>
<accession>A0ABY6Q3B5</accession>
<dbReference type="InterPro" id="IPR042174">
    <property type="entry name" value="RecF_2"/>
</dbReference>
<keyword evidence="4 6" id="KW-0067">ATP-binding</keyword>
<comment type="function">
    <text evidence="6">The RecF protein is involved in DNA metabolism; it is required for DNA replication and normal SOS inducibility. RecF binds preferentially to single-stranded, linear DNA. It also seems to bind ATP.</text>
</comment>
<dbReference type="EMBL" id="CP036501">
    <property type="protein sequence ID" value="UZP73722.1"/>
    <property type="molecule type" value="Genomic_DNA"/>
</dbReference>
<keyword evidence="5 6" id="KW-0238">DNA-binding</keyword>
<evidence type="ECO:0000259" key="7">
    <source>
        <dbReference type="Pfam" id="PF02463"/>
    </source>
</evidence>
<dbReference type="HAMAP" id="MF_00365">
    <property type="entry name" value="RecF"/>
    <property type="match status" value="1"/>
</dbReference>
<dbReference type="Pfam" id="PF02463">
    <property type="entry name" value="SMC_N"/>
    <property type="match status" value="1"/>
</dbReference>
<keyword evidence="3 6" id="KW-0547">Nucleotide-binding</keyword>
<keyword evidence="9" id="KW-1185">Reference proteome</keyword>
<keyword evidence="2 6" id="KW-0235">DNA replication</keyword>